<keyword evidence="2" id="KW-0732">Signal</keyword>
<reference evidence="3 4" key="1">
    <citation type="submission" date="2012-11" db="EMBL/GenBank/DDBJ databases">
        <title>Whole genome sequence of Gluconacetobacter europaeus NBRC3261.</title>
        <authorList>
            <person name="Azuma Y."/>
            <person name="Higashiura N."/>
            <person name="Hirakawa H."/>
            <person name="Matsushita K."/>
        </authorList>
    </citation>
    <scope>NUCLEOTIDE SEQUENCE [LARGE SCALE GENOMIC DNA]</scope>
    <source>
        <strain evidence="3 4">NBRC 3261</strain>
    </source>
</reference>
<protein>
    <submittedName>
        <fullName evidence="3">Uncharacterized protein</fullName>
    </submittedName>
</protein>
<evidence type="ECO:0000256" key="2">
    <source>
        <dbReference type="SAM" id="SignalP"/>
    </source>
</evidence>
<gene>
    <name evidence="3" type="ORF">Geu3261_0002_006</name>
</gene>
<organism evidence="3 4">
    <name type="scientific">Komagataeibacter europaeus NBRC 3261</name>
    <dbReference type="NCBI Taxonomy" id="1234669"/>
    <lineage>
        <taxon>Bacteria</taxon>
        <taxon>Pseudomonadati</taxon>
        <taxon>Pseudomonadota</taxon>
        <taxon>Alphaproteobacteria</taxon>
        <taxon>Acetobacterales</taxon>
        <taxon>Acetobacteraceae</taxon>
        <taxon>Komagataeibacter</taxon>
    </lineage>
</organism>
<feature type="chain" id="PRO_5002310525" evidence="2">
    <location>
        <begin position="34"/>
        <end position="277"/>
    </location>
</feature>
<comment type="caution">
    <text evidence="3">The sequence shown here is derived from an EMBL/GenBank/DDBJ whole genome shotgun (WGS) entry which is preliminary data.</text>
</comment>
<accession>A0A0D6PV81</accession>
<name>A0A0D6PV81_KOMEU</name>
<sequence length="277" mass="30890">MRGRHINMQENVFWRAVGVSVCAFGLAIGSAHAQVLTSDVKTQLNTDLSYLEAAKQYLMQGEQYYQQGEQYYMQGEQFAQQLQNAQGLENMLGLSGYNLDGNMAEDAGIMTEMNPIYSINPAENFISRARDLLSDSYYIPASGNSAQYQIGNMFGMSSASPSDGGYDRITRDTNQYAQEANVIAAVNRDREEQASLIEQQDEAVSMLGDNDQGRATELIATEQSTALHQNDAMLRLTQTVADQNMQQRLERLEDENTVAEKNLQSLQRVQAFTESSQ</sequence>
<dbReference type="Proteomes" id="UP000032675">
    <property type="component" value="Unassembled WGS sequence"/>
</dbReference>
<feature type="coiled-coil region" evidence="1">
    <location>
        <begin position="242"/>
        <end position="269"/>
    </location>
</feature>
<feature type="signal peptide" evidence="2">
    <location>
        <begin position="1"/>
        <end position="33"/>
    </location>
</feature>
<keyword evidence="1" id="KW-0175">Coiled coil</keyword>
<proteinExistence type="predicted"/>
<evidence type="ECO:0000313" key="3">
    <source>
        <dbReference type="EMBL" id="GAN94933.1"/>
    </source>
</evidence>
<evidence type="ECO:0000313" key="4">
    <source>
        <dbReference type="Proteomes" id="UP000032675"/>
    </source>
</evidence>
<dbReference type="EMBL" id="BANI01000002">
    <property type="protein sequence ID" value="GAN94933.1"/>
    <property type="molecule type" value="Genomic_DNA"/>
</dbReference>
<dbReference type="AlphaFoldDB" id="A0A0D6PV81"/>
<evidence type="ECO:0000256" key="1">
    <source>
        <dbReference type="SAM" id="Coils"/>
    </source>
</evidence>